<reference evidence="2" key="1">
    <citation type="submission" date="2016-11" db="EMBL/GenBank/DDBJ databases">
        <authorList>
            <person name="Varghese N."/>
            <person name="Submissions S."/>
        </authorList>
    </citation>
    <scope>NUCLEOTIDE SEQUENCE [LARGE SCALE GENOMIC DNA]</scope>
    <source>
        <strain evidence="2">DSM 17539</strain>
    </source>
</reference>
<protein>
    <submittedName>
        <fullName evidence="1">Uncharacterized protein</fullName>
    </submittedName>
</protein>
<sequence length="30" mass="3356">MIGIGKAEMAAEKIWTLKDRITKLSRPKIG</sequence>
<dbReference type="AlphaFoldDB" id="A0A1M4ZEA3"/>
<name>A0A1M4ZEA3_9FLAO</name>
<keyword evidence="2" id="KW-1185">Reference proteome</keyword>
<dbReference type="EMBL" id="FQUX01000002">
    <property type="protein sequence ID" value="SHF16112.1"/>
    <property type="molecule type" value="Genomic_DNA"/>
</dbReference>
<gene>
    <name evidence="1" type="ORF">SAMN03080594_102794</name>
</gene>
<accession>A0A1M4ZEA3</accession>
<organism evidence="1 2">
    <name type="scientific">Arenibacter palladensis</name>
    <dbReference type="NCBI Taxonomy" id="237373"/>
    <lineage>
        <taxon>Bacteria</taxon>
        <taxon>Pseudomonadati</taxon>
        <taxon>Bacteroidota</taxon>
        <taxon>Flavobacteriia</taxon>
        <taxon>Flavobacteriales</taxon>
        <taxon>Flavobacteriaceae</taxon>
        <taxon>Arenibacter</taxon>
    </lineage>
</organism>
<evidence type="ECO:0000313" key="2">
    <source>
        <dbReference type="Proteomes" id="UP000184406"/>
    </source>
</evidence>
<evidence type="ECO:0000313" key="1">
    <source>
        <dbReference type="EMBL" id="SHF16112.1"/>
    </source>
</evidence>
<dbReference type="Proteomes" id="UP000184406">
    <property type="component" value="Unassembled WGS sequence"/>
</dbReference>
<proteinExistence type="predicted"/>